<proteinExistence type="predicted"/>
<feature type="transmembrane region" description="Helical" evidence="1">
    <location>
        <begin position="30"/>
        <end position="48"/>
    </location>
</feature>
<sequence>MNLAITFMFFCSGVSFLSIAKEKHNKEYKITGFLMIIASIISALTYFFHKI</sequence>
<comment type="caution">
    <text evidence="2">The sequence shown here is derived from an EMBL/GenBank/DDBJ whole genome shotgun (WGS) entry which is preliminary data.</text>
</comment>
<gene>
    <name evidence="2" type="ORF">LCIT_00070</name>
</gene>
<dbReference type="EMBL" id="BJJW01000001">
    <property type="protein sequence ID" value="GDZ82765.1"/>
    <property type="molecule type" value="Genomic_DNA"/>
</dbReference>
<protein>
    <submittedName>
        <fullName evidence="2">Uncharacterized protein</fullName>
    </submittedName>
</protein>
<keyword evidence="1" id="KW-0472">Membrane</keyword>
<keyword evidence="1" id="KW-0812">Transmembrane</keyword>
<dbReference type="Proteomes" id="UP000323274">
    <property type="component" value="Unassembled WGS sequence"/>
</dbReference>
<evidence type="ECO:0000313" key="3">
    <source>
        <dbReference type="Proteomes" id="UP000323274"/>
    </source>
</evidence>
<organism evidence="2 3">
    <name type="scientific">Leuconostoc citreum</name>
    <dbReference type="NCBI Taxonomy" id="33964"/>
    <lineage>
        <taxon>Bacteria</taxon>
        <taxon>Bacillati</taxon>
        <taxon>Bacillota</taxon>
        <taxon>Bacilli</taxon>
        <taxon>Lactobacillales</taxon>
        <taxon>Lactobacillaceae</taxon>
        <taxon>Leuconostoc</taxon>
    </lineage>
</organism>
<keyword evidence="1" id="KW-1133">Transmembrane helix</keyword>
<accession>A0A5A5TYU3</accession>
<reference evidence="2 3" key="1">
    <citation type="submission" date="2019-04" db="EMBL/GenBank/DDBJ databases">
        <title>A pseudo-fructophilic Leuconostoc citreum strain F192-5 isolated from peel of satsuma mandarin: the first report for isolation and characterization of strain-dependent fructophilic-like characteristics.</title>
        <authorList>
            <person name="Maeno S."/>
            <person name="Tanizawa Y."/>
            <person name="Kajikawa A."/>
            <person name="Kanesaki Y."/>
            <person name="Kubota E."/>
            <person name="Arita M."/>
            <person name="Leon D."/>
            <person name="Endo A."/>
        </authorList>
    </citation>
    <scope>NUCLEOTIDE SEQUENCE [LARGE SCALE GENOMIC DNA]</scope>
    <source>
        <strain evidence="2 3">F192-5</strain>
    </source>
</reference>
<evidence type="ECO:0000256" key="1">
    <source>
        <dbReference type="SAM" id="Phobius"/>
    </source>
</evidence>
<evidence type="ECO:0000313" key="2">
    <source>
        <dbReference type="EMBL" id="GDZ82765.1"/>
    </source>
</evidence>
<dbReference type="AlphaFoldDB" id="A0A5A5TYU3"/>
<name>A0A5A5TYU3_LEUCI</name>